<accession>A0A927MCJ6</accession>
<gene>
    <name evidence="7" type="ORF">H4W31_006269</name>
</gene>
<dbReference type="GO" id="GO:0016020">
    <property type="term" value="C:membrane"/>
    <property type="evidence" value="ECO:0007669"/>
    <property type="project" value="UniProtKB-SubCell"/>
</dbReference>
<evidence type="ECO:0000256" key="4">
    <source>
        <dbReference type="ARBA" id="ARBA00023136"/>
    </source>
</evidence>
<dbReference type="AlphaFoldDB" id="A0A927MCJ6"/>
<keyword evidence="3 5" id="KW-1133">Transmembrane helix</keyword>
<organism evidence="7 8">
    <name type="scientific">Plantactinospora soyae</name>
    <dbReference type="NCBI Taxonomy" id="1544732"/>
    <lineage>
        <taxon>Bacteria</taxon>
        <taxon>Bacillati</taxon>
        <taxon>Actinomycetota</taxon>
        <taxon>Actinomycetes</taxon>
        <taxon>Micromonosporales</taxon>
        <taxon>Micromonosporaceae</taxon>
        <taxon>Plantactinospora</taxon>
    </lineage>
</organism>
<feature type="transmembrane region" description="Helical" evidence="5">
    <location>
        <begin position="258"/>
        <end position="279"/>
    </location>
</feature>
<protein>
    <submittedName>
        <fullName evidence="7">Cation:H+ antiporter</fullName>
    </submittedName>
</protein>
<keyword evidence="8" id="KW-1185">Reference proteome</keyword>
<feature type="transmembrane region" description="Helical" evidence="5">
    <location>
        <begin position="49"/>
        <end position="73"/>
    </location>
</feature>
<dbReference type="InterPro" id="IPR004837">
    <property type="entry name" value="NaCa_Exmemb"/>
</dbReference>
<feature type="transmembrane region" description="Helical" evidence="5">
    <location>
        <begin position="299"/>
        <end position="318"/>
    </location>
</feature>
<feature type="transmembrane region" description="Helical" evidence="5">
    <location>
        <begin position="198"/>
        <end position="220"/>
    </location>
</feature>
<dbReference type="Pfam" id="PF01699">
    <property type="entry name" value="Na_Ca_ex"/>
    <property type="match status" value="2"/>
</dbReference>
<dbReference type="GO" id="GO:0055085">
    <property type="term" value="P:transmembrane transport"/>
    <property type="evidence" value="ECO:0007669"/>
    <property type="project" value="InterPro"/>
</dbReference>
<comment type="caution">
    <text evidence="7">The sequence shown here is derived from an EMBL/GenBank/DDBJ whole genome shotgun (WGS) entry which is preliminary data.</text>
</comment>
<evidence type="ECO:0000313" key="8">
    <source>
        <dbReference type="Proteomes" id="UP000649753"/>
    </source>
</evidence>
<feature type="transmembrane region" description="Helical" evidence="5">
    <location>
        <begin position="12"/>
        <end position="37"/>
    </location>
</feature>
<feature type="transmembrane region" description="Helical" evidence="5">
    <location>
        <begin position="114"/>
        <end position="135"/>
    </location>
</feature>
<feature type="domain" description="Sodium/calcium exchanger membrane region" evidence="6">
    <location>
        <begin position="199"/>
        <end position="344"/>
    </location>
</feature>
<dbReference type="Gene3D" id="1.20.1420.30">
    <property type="entry name" value="NCX, central ion-binding region"/>
    <property type="match status" value="1"/>
</dbReference>
<name>A0A927MCJ6_9ACTN</name>
<feature type="domain" description="Sodium/calcium exchanger membrane region" evidence="6">
    <location>
        <begin position="15"/>
        <end position="137"/>
    </location>
</feature>
<proteinExistence type="predicted"/>
<comment type="subcellular location">
    <subcellularLocation>
        <location evidence="1">Membrane</location>
        <topology evidence="1">Multi-pass membrane protein</topology>
    </subcellularLocation>
</comment>
<keyword evidence="4 5" id="KW-0472">Membrane</keyword>
<feature type="transmembrane region" description="Helical" evidence="5">
    <location>
        <begin position="79"/>
        <end position="102"/>
    </location>
</feature>
<evidence type="ECO:0000313" key="7">
    <source>
        <dbReference type="EMBL" id="MBE1490631.1"/>
    </source>
</evidence>
<dbReference type="Proteomes" id="UP000649753">
    <property type="component" value="Unassembled WGS sequence"/>
</dbReference>
<dbReference type="InterPro" id="IPR044880">
    <property type="entry name" value="NCX_ion-bd_dom_sf"/>
</dbReference>
<evidence type="ECO:0000256" key="3">
    <source>
        <dbReference type="ARBA" id="ARBA00022989"/>
    </source>
</evidence>
<feature type="transmembrane region" description="Helical" evidence="5">
    <location>
        <begin position="141"/>
        <end position="162"/>
    </location>
</feature>
<dbReference type="EMBL" id="JADBEB010000001">
    <property type="protein sequence ID" value="MBE1490631.1"/>
    <property type="molecule type" value="Genomic_DNA"/>
</dbReference>
<evidence type="ECO:0000256" key="2">
    <source>
        <dbReference type="ARBA" id="ARBA00022692"/>
    </source>
</evidence>
<evidence type="ECO:0000259" key="6">
    <source>
        <dbReference type="Pfam" id="PF01699"/>
    </source>
</evidence>
<sequence>MLGFLPEVPWPLGPSIGVFAVAGLITILGSIRLVALGDALADRTGWGEAVFGVVFFGVATGLSGIVMTAVTAANGHPELGYSNAVGGIAAQTTALALADAFYRRANLEHAAASPSNLLFGCLLIALLALALLGSYSPDVTVVGIHPVSVVIVACYLGGLRLIRRAGAEPMWQAVGTTETRPDVPQEHGALDRLGQSRLWARFVLVGAFVALSGWAVSLAAESVVETTGLTAGFTGGVLLGVVNALPEAVTAIAAVRRGAVTLAVAAVLGGNILDLLTLVVGDVAYRQGSIYHAAGTEDLFITTTGLLMTAILLGGLLVRQACGWGRLGFEGVLLLVTYAGMTAILAT</sequence>
<evidence type="ECO:0000256" key="5">
    <source>
        <dbReference type="SAM" id="Phobius"/>
    </source>
</evidence>
<feature type="transmembrane region" description="Helical" evidence="5">
    <location>
        <begin position="327"/>
        <end position="346"/>
    </location>
</feature>
<reference evidence="7" key="1">
    <citation type="submission" date="2020-10" db="EMBL/GenBank/DDBJ databases">
        <title>Sequencing the genomes of 1000 actinobacteria strains.</title>
        <authorList>
            <person name="Klenk H.-P."/>
        </authorList>
    </citation>
    <scope>NUCLEOTIDE SEQUENCE</scope>
    <source>
        <strain evidence="7">DSM 46832</strain>
    </source>
</reference>
<keyword evidence="2 5" id="KW-0812">Transmembrane</keyword>
<evidence type="ECO:0000256" key="1">
    <source>
        <dbReference type="ARBA" id="ARBA00004141"/>
    </source>
</evidence>
<dbReference type="RefSeq" id="WP_192769877.1">
    <property type="nucleotide sequence ID" value="NZ_JADBEB010000001.1"/>
</dbReference>
<feature type="transmembrane region" description="Helical" evidence="5">
    <location>
        <begin position="226"/>
        <end position="246"/>
    </location>
</feature>